<name>A0A0D9XVQ1_9ORYZ</name>
<dbReference type="HOGENOM" id="CLU_094739_0_0_1"/>
<dbReference type="InterPro" id="IPR032675">
    <property type="entry name" value="LRR_dom_sf"/>
</dbReference>
<dbReference type="Gene3D" id="3.80.10.10">
    <property type="entry name" value="Ribonuclease Inhibitor"/>
    <property type="match status" value="1"/>
</dbReference>
<dbReference type="AlphaFoldDB" id="A0A0D9XVQ1"/>
<keyword evidence="2" id="KW-1185">Reference proteome</keyword>
<protein>
    <recommendedName>
        <fullName evidence="3">NB-ARC domain-containing protein</fullName>
    </recommendedName>
</protein>
<reference evidence="1" key="3">
    <citation type="submission" date="2015-04" db="UniProtKB">
        <authorList>
            <consortium name="EnsemblPlants"/>
        </authorList>
    </citation>
    <scope>IDENTIFICATION</scope>
</reference>
<proteinExistence type="predicted"/>
<reference evidence="2" key="2">
    <citation type="submission" date="2013-12" db="EMBL/GenBank/DDBJ databases">
        <authorList>
            <person name="Yu Y."/>
            <person name="Lee S."/>
            <person name="de Baynast K."/>
            <person name="Wissotski M."/>
            <person name="Liu L."/>
            <person name="Talag J."/>
            <person name="Goicoechea J."/>
            <person name="Angelova A."/>
            <person name="Jetty R."/>
            <person name="Kudrna D."/>
            <person name="Golser W."/>
            <person name="Rivera L."/>
            <person name="Zhang J."/>
            <person name="Wing R."/>
        </authorList>
    </citation>
    <scope>NUCLEOTIDE SEQUENCE</scope>
</reference>
<dbReference type="Proteomes" id="UP000032180">
    <property type="component" value="Chromosome 11"/>
</dbReference>
<dbReference type="EnsemblPlants" id="LPERR11G20310.5">
    <property type="protein sequence ID" value="LPERR11G20310.5"/>
    <property type="gene ID" value="LPERR11G20310"/>
</dbReference>
<sequence length="166" mass="18908">MNLVGMLEWEEWEWDQQLNCVQAMPALEKLMLVDCKLRCLPPGLSSKATALTRISTLWRALLLLSSLSYLITRTWIASLPILQKLDVVRCPNMKALEGLPKLQRLELEDEDMEDLPGYLSKDVSPRYLILSCSIELLTSIAAKESGPEWRKLSHVEHANAYANNKQ</sequence>
<dbReference type="SUPFAM" id="SSF52047">
    <property type="entry name" value="RNI-like"/>
    <property type="match status" value="1"/>
</dbReference>
<evidence type="ECO:0008006" key="3">
    <source>
        <dbReference type="Google" id="ProtNLM"/>
    </source>
</evidence>
<organism evidence="1 2">
    <name type="scientific">Leersia perrieri</name>
    <dbReference type="NCBI Taxonomy" id="77586"/>
    <lineage>
        <taxon>Eukaryota</taxon>
        <taxon>Viridiplantae</taxon>
        <taxon>Streptophyta</taxon>
        <taxon>Embryophyta</taxon>
        <taxon>Tracheophyta</taxon>
        <taxon>Spermatophyta</taxon>
        <taxon>Magnoliopsida</taxon>
        <taxon>Liliopsida</taxon>
        <taxon>Poales</taxon>
        <taxon>Poaceae</taxon>
        <taxon>BOP clade</taxon>
        <taxon>Oryzoideae</taxon>
        <taxon>Oryzeae</taxon>
        <taxon>Oryzinae</taxon>
        <taxon>Leersia</taxon>
    </lineage>
</organism>
<accession>A0A0D9XVQ1</accession>
<evidence type="ECO:0000313" key="2">
    <source>
        <dbReference type="Proteomes" id="UP000032180"/>
    </source>
</evidence>
<evidence type="ECO:0000313" key="1">
    <source>
        <dbReference type="EnsemblPlants" id="LPERR11G20310.5"/>
    </source>
</evidence>
<dbReference type="Gramene" id="LPERR11G20310.5">
    <property type="protein sequence ID" value="LPERR11G20310.5"/>
    <property type="gene ID" value="LPERR11G20310"/>
</dbReference>
<reference evidence="1 2" key="1">
    <citation type="submission" date="2012-08" db="EMBL/GenBank/DDBJ databases">
        <title>Oryza genome evolution.</title>
        <authorList>
            <person name="Wing R.A."/>
        </authorList>
    </citation>
    <scope>NUCLEOTIDE SEQUENCE</scope>
</reference>